<dbReference type="InterPro" id="IPR019587">
    <property type="entry name" value="Polyketide_cyclase/dehydratase"/>
</dbReference>
<dbReference type="CDD" id="cd07821">
    <property type="entry name" value="PYR_PYL_RCAR_like"/>
    <property type="match status" value="1"/>
</dbReference>
<dbReference type="Gene3D" id="3.30.530.20">
    <property type="match status" value="1"/>
</dbReference>
<name>A0AAJ3TSW0_9MYCO</name>
<dbReference type="RefSeq" id="WP_085258604.1">
    <property type="nucleotide sequence ID" value="NZ_AP022573.1"/>
</dbReference>
<comment type="caution">
    <text evidence="1">The sequence shown here is derived from an EMBL/GenBank/DDBJ whole genome shotgun (WGS) entry which is preliminary data.</text>
</comment>
<keyword evidence="2" id="KW-1185">Reference proteome</keyword>
<reference evidence="1 2" key="1">
    <citation type="submission" date="2016-01" db="EMBL/GenBank/DDBJ databases">
        <title>The new phylogeny of the genus Mycobacterium.</title>
        <authorList>
            <person name="Tarcisio F."/>
            <person name="Conor M."/>
            <person name="Antonella G."/>
            <person name="Elisabetta G."/>
            <person name="Giulia F.S."/>
            <person name="Sara T."/>
            <person name="Anna F."/>
            <person name="Clotilde B."/>
            <person name="Roberto B."/>
            <person name="Veronica D.S."/>
            <person name="Fabio R."/>
            <person name="Monica P."/>
            <person name="Olivier J."/>
            <person name="Enrico T."/>
            <person name="Nicola S."/>
        </authorList>
    </citation>
    <scope>NUCLEOTIDE SEQUENCE [LARGE SCALE GENOMIC DNA]</scope>
    <source>
        <strain evidence="1 2">DSM 44616</strain>
    </source>
</reference>
<proteinExistence type="predicted"/>
<dbReference type="Pfam" id="PF10604">
    <property type="entry name" value="Polyketide_cyc2"/>
    <property type="match status" value="1"/>
</dbReference>
<organism evidence="1 2">
    <name type="scientific">Mycobacterium saskatchewanense</name>
    <dbReference type="NCBI Taxonomy" id="220927"/>
    <lineage>
        <taxon>Bacteria</taxon>
        <taxon>Bacillati</taxon>
        <taxon>Actinomycetota</taxon>
        <taxon>Actinomycetes</taxon>
        <taxon>Mycobacteriales</taxon>
        <taxon>Mycobacteriaceae</taxon>
        <taxon>Mycobacterium</taxon>
        <taxon>Mycobacterium simiae complex</taxon>
    </lineage>
</organism>
<evidence type="ECO:0000313" key="2">
    <source>
        <dbReference type="Proteomes" id="UP000193387"/>
    </source>
</evidence>
<evidence type="ECO:0000313" key="1">
    <source>
        <dbReference type="EMBL" id="ORW64201.1"/>
    </source>
</evidence>
<dbReference type="SUPFAM" id="SSF55961">
    <property type="entry name" value="Bet v1-like"/>
    <property type="match status" value="1"/>
</dbReference>
<dbReference type="AlphaFoldDB" id="A0AAJ3TSW0"/>
<accession>A0AAJ3TSW0</accession>
<dbReference type="Proteomes" id="UP000193387">
    <property type="component" value="Unassembled WGS sequence"/>
</dbReference>
<protein>
    <submittedName>
        <fullName evidence="1">Polyketide cyclase</fullName>
    </submittedName>
</protein>
<sequence>MTRKTFTFEVNRTTSAPAATLFRLETDGSTWSRWAKPLIVQSSWEKLGDPAPAGVGAVRKVGMWPMLMREKTVVYEPDRRHAYVQIGPPLPAHDYRAELVFTPNATGGTDLRWTGSFTEGVPGTGPMMLVFLRGVVRFIAGCLVRAAENAHAT</sequence>
<dbReference type="EMBL" id="LQPR01000084">
    <property type="protein sequence ID" value="ORW64201.1"/>
    <property type="molecule type" value="Genomic_DNA"/>
</dbReference>
<dbReference type="InterPro" id="IPR023393">
    <property type="entry name" value="START-like_dom_sf"/>
</dbReference>
<gene>
    <name evidence="1" type="ORF">AWC23_26555</name>
</gene>